<accession>A0A4R2INW3</accession>
<dbReference type="OrthoDB" id="3472661at2"/>
<dbReference type="Gene3D" id="3.10.450.50">
    <property type="match status" value="1"/>
</dbReference>
<keyword evidence="4" id="KW-1185">Reference proteome</keyword>
<dbReference type="SUPFAM" id="SSF54427">
    <property type="entry name" value="NTF2-like"/>
    <property type="match status" value="1"/>
</dbReference>
<evidence type="ECO:0000313" key="4">
    <source>
        <dbReference type="Proteomes" id="UP000295680"/>
    </source>
</evidence>
<proteinExistence type="predicted"/>
<sequence length="164" mass="17336">MIQKVVAIVLVAAAAVFAVWAGLRWSNAAGEAGAYADTRQEVLDVGQQGIANLTTLDYKHVDEGLDRWLASSTGTLRDSLAQGRDDSRKQLTDGKASTVGKVTDAAVTELDSNTAQVIAAVEITVTPEGGQAEVRRNRIEAGLTHTDSGWKLSSMRTVPVGDQS</sequence>
<comment type="caution">
    <text evidence="3">The sequence shown here is derived from an EMBL/GenBank/DDBJ whole genome shotgun (WGS) entry which is preliminary data.</text>
</comment>
<organism evidence="3 4">
    <name type="scientific">Actinocrispum wychmicini</name>
    <dbReference type="NCBI Taxonomy" id="1213861"/>
    <lineage>
        <taxon>Bacteria</taxon>
        <taxon>Bacillati</taxon>
        <taxon>Actinomycetota</taxon>
        <taxon>Actinomycetes</taxon>
        <taxon>Pseudonocardiales</taxon>
        <taxon>Pseudonocardiaceae</taxon>
        <taxon>Actinocrispum</taxon>
    </lineage>
</organism>
<protein>
    <submittedName>
        <fullName evidence="3">Mce-associated membrane protein</fullName>
    </submittedName>
</protein>
<evidence type="ECO:0000256" key="2">
    <source>
        <dbReference type="ARBA" id="ARBA00023136"/>
    </source>
</evidence>
<evidence type="ECO:0000256" key="1">
    <source>
        <dbReference type="ARBA" id="ARBA00004370"/>
    </source>
</evidence>
<name>A0A4R2INW3_9PSEU</name>
<evidence type="ECO:0000313" key="3">
    <source>
        <dbReference type="EMBL" id="TCO46497.1"/>
    </source>
</evidence>
<dbReference type="Proteomes" id="UP000295680">
    <property type="component" value="Unassembled WGS sequence"/>
</dbReference>
<dbReference type="AlphaFoldDB" id="A0A4R2INW3"/>
<gene>
    <name evidence="3" type="ORF">EV192_11976</name>
</gene>
<dbReference type="RefSeq" id="WP_132125949.1">
    <property type="nucleotide sequence ID" value="NZ_SLWS01000019.1"/>
</dbReference>
<dbReference type="InterPro" id="IPR032710">
    <property type="entry name" value="NTF2-like_dom_sf"/>
</dbReference>
<reference evidence="3 4" key="1">
    <citation type="submission" date="2019-03" db="EMBL/GenBank/DDBJ databases">
        <title>Genomic Encyclopedia of Type Strains, Phase IV (KMG-IV): sequencing the most valuable type-strain genomes for metagenomic binning, comparative biology and taxonomic classification.</title>
        <authorList>
            <person name="Goeker M."/>
        </authorList>
    </citation>
    <scope>NUCLEOTIDE SEQUENCE [LARGE SCALE GENOMIC DNA]</scope>
    <source>
        <strain evidence="3 4">DSM 45934</strain>
    </source>
</reference>
<keyword evidence="2" id="KW-0472">Membrane</keyword>
<dbReference type="PANTHER" id="PTHR37042:SF4">
    <property type="entry name" value="OUTER MEMBRANE PROTEIN RV1973"/>
    <property type="match status" value="1"/>
</dbReference>
<comment type="subcellular location">
    <subcellularLocation>
        <location evidence="1">Membrane</location>
    </subcellularLocation>
</comment>
<dbReference type="GO" id="GO:0016020">
    <property type="term" value="C:membrane"/>
    <property type="evidence" value="ECO:0007669"/>
    <property type="project" value="UniProtKB-SubCell"/>
</dbReference>
<dbReference type="EMBL" id="SLWS01000019">
    <property type="protein sequence ID" value="TCO46497.1"/>
    <property type="molecule type" value="Genomic_DNA"/>
</dbReference>
<dbReference type="PANTHER" id="PTHR37042">
    <property type="entry name" value="OUTER MEMBRANE PROTEIN RV1973"/>
    <property type="match status" value="1"/>
</dbReference>